<proteinExistence type="inferred from homology"/>
<dbReference type="PRINTS" id="PR00502">
    <property type="entry name" value="NUDIXFAMILY"/>
</dbReference>
<organism evidence="13 14">
    <name type="scientific">Candidatus Sungbacteria bacterium GWC2_49_10</name>
    <dbReference type="NCBI Taxonomy" id="1802263"/>
    <lineage>
        <taxon>Bacteria</taxon>
        <taxon>Candidatus Sungiibacteriota</taxon>
    </lineage>
</organism>
<dbReference type="InterPro" id="IPR020476">
    <property type="entry name" value="Nudix_hydrolase"/>
</dbReference>
<keyword evidence="5" id="KW-0479">Metal-binding</keyword>
<accession>A0A1G2K366</accession>
<evidence type="ECO:0000256" key="8">
    <source>
        <dbReference type="ARBA" id="ARBA00022842"/>
    </source>
</evidence>
<dbReference type="Pfam" id="PF00293">
    <property type="entry name" value="NUDIX"/>
    <property type="match status" value="1"/>
</dbReference>
<dbReference type="GO" id="GO:0046872">
    <property type="term" value="F:metal ion binding"/>
    <property type="evidence" value="ECO:0007669"/>
    <property type="project" value="UniProtKB-KW"/>
</dbReference>
<dbReference type="SUPFAM" id="SSF55811">
    <property type="entry name" value="Nudix"/>
    <property type="match status" value="1"/>
</dbReference>
<evidence type="ECO:0000256" key="9">
    <source>
        <dbReference type="ARBA" id="ARBA00023204"/>
    </source>
</evidence>
<evidence type="ECO:0000256" key="3">
    <source>
        <dbReference type="ARBA" id="ARBA00022457"/>
    </source>
</evidence>
<dbReference type="GO" id="GO:0044716">
    <property type="term" value="F:8-oxo-GDP phosphatase activity"/>
    <property type="evidence" value="ECO:0007669"/>
    <property type="project" value="TreeGrafter"/>
</dbReference>
<dbReference type="PANTHER" id="PTHR47707:SF1">
    <property type="entry name" value="NUDIX HYDROLASE FAMILY PROTEIN"/>
    <property type="match status" value="1"/>
</dbReference>
<evidence type="ECO:0000256" key="2">
    <source>
        <dbReference type="ARBA" id="ARBA00005582"/>
    </source>
</evidence>
<gene>
    <name evidence="13" type="ORF">A2131_00225</name>
</gene>
<name>A0A1G2K366_9BACT</name>
<evidence type="ECO:0000256" key="11">
    <source>
        <dbReference type="ARBA" id="ARBA00038905"/>
    </source>
</evidence>
<dbReference type="InterPro" id="IPR047127">
    <property type="entry name" value="MutT-like"/>
</dbReference>
<protein>
    <recommendedName>
        <fullName evidence="11">8-oxo-dGTP diphosphatase</fullName>
        <ecNumber evidence="11">3.6.1.55</ecNumber>
    </recommendedName>
</protein>
<comment type="caution">
    <text evidence="13">The sequence shown here is derived from an EMBL/GenBank/DDBJ whole genome shotgun (WGS) entry which is preliminary data.</text>
</comment>
<keyword evidence="9" id="KW-0234">DNA repair</keyword>
<evidence type="ECO:0000256" key="1">
    <source>
        <dbReference type="ARBA" id="ARBA00001946"/>
    </source>
</evidence>
<evidence type="ECO:0000256" key="7">
    <source>
        <dbReference type="ARBA" id="ARBA00022801"/>
    </source>
</evidence>
<dbReference type="GO" id="GO:0006281">
    <property type="term" value="P:DNA repair"/>
    <property type="evidence" value="ECO:0007669"/>
    <property type="project" value="UniProtKB-KW"/>
</dbReference>
<evidence type="ECO:0000256" key="5">
    <source>
        <dbReference type="ARBA" id="ARBA00022723"/>
    </source>
</evidence>
<evidence type="ECO:0000259" key="12">
    <source>
        <dbReference type="PROSITE" id="PS51462"/>
    </source>
</evidence>
<dbReference type="CDD" id="cd04690">
    <property type="entry name" value="NUDIX_Hydrolase"/>
    <property type="match status" value="1"/>
</dbReference>
<dbReference type="GO" id="GO:0035539">
    <property type="term" value="F:8-oxo-7,8-dihydrodeoxyguanosine triphosphate pyrophosphatase activity"/>
    <property type="evidence" value="ECO:0007669"/>
    <property type="project" value="UniProtKB-EC"/>
</dbReference>
<dbReference type="InterPro" id="IPR000086">
    <property type="entry name" value="NUDIX_hydrolase_dom"/>
</dbReference>
<keyword evidence="7" id="KW-0378">Hydrolase</keyword>
<keyword evidence="6" id="KW-0227">DNA damage</keyword>
<evidence type="ECO:0000313" key="14">
    <source>
        <dbReference type="Proteomes" id="UP000177392"/>
    </source>
</evidence>
<comment type="similarity">
    <text evidence="2">Belongs to the Nudix hydrolase family.</text>
</comment>
<evidence type="ECO:0000256" key="4">
    <source>
        <dbReference type="ARBA" id="ARBA00022705"/>
    </source>
</evidence>
<evidence type="ECO:0000313" key="13">
    <source>
        <dbReference type="EMBL" id="OGZ93856.1"/>
    </source>
</evidence>
<dbReference type="AlphaFoldDB" id="A0A1G2K366"/>
<keyword evidence="8" id="KW-0460">Magnesium</keyword>
<comment type="cofactor">
    <cofactor evidence="1">
        <name>Mg(2+)</name>
        <dbReference type="ChEBI" id="CHEBI:18420"/>
    </cofactor>
</comment>
<sequence length="138" mass="15602">MNDRIDIYKAGGILIKDRKFLVTRSRGKDIFYAPGGRIEQGEDPETALLRELDEELSIRVKKESLKFFGTFIHPSAGDNHLTIKMDVFLVEVWEGEIILGNEIEEFLWVTSGPPSNIKIGSIFGEEVLPRLKAKGLIE</sequence>
<dbReference type="GO" id="GO:0044715">
    <property type="term" value="F:8-oxo-dGDP phosphatase activity"/>
    <property type="evidence" value="ECO:0007669"/>
    <property type="project" value="TreeGrafter"/>
</dbReference>
<dbReference type="GO" id="GO:0006260">
    <property type="term" value="P:DNA replication"/>
    <property type="evidence" value="ECO:0007669"/>
    <property type="project" value="UniProtKB-KW"/>
</dbReference>
<feature type="domain" description="Nudix hydrolase" evidence="12">
    <location>
        <begin position="1"/>
        <end position="133"/>
    </location>
</feature>
<dbReference type="GO" id="GO:0008413">
    <property type="term" value="F:8-oxo-7,8-dihydroguanosine triphosphate pyrophosphatase activity"/>
    <property type="evidence" value="ECO:0007669"/>
    <property type="project" value="TreeGrafter"/>
</dbReference>
<dbReference type="Gene3D" id="3.90.79.10">
    <property type="entry name" value="Nucleoside Triphosphate Pyrophosphohydrolase"/>
    <property type="match status" value="1"/>
</dbReference>
<keyword evidence="3" id="KW-0515">Mutator protein</keyword>
<evidence type="ECO:0000256" key="10">
    <source>
        <dbReference type="ARBA" id="ARBA00035861"/>
    </source>
</evidence>
<dbReference type="InterPro" id="IPR015797">
    <property type="entry name" value="NUDIX_hydrolase-like_dom_sf"/>
</dbReference>
<evidence type="ECO:0000256" key="6">
    <source>
        <dbReference type="ARBA" id="ARBA00022763"/>
    </source>
</evidence>
<keyword evidence="4" id="KW-0235">DNA replication</keyword>
<dbReference type="PROSITE" id="PS51462">
    <property type="entry name" value="NUDIX"/>
    <property type="match status" value="1"/>
</dbReference>
<dbReference type="Proteomes" id="UP000177392">
    <property type="component" value="Unassembled WGS sequence"/>
</dbReference>
<comment type="catalytic activity">
    <reaction evidence="10">
        <text>8-oxo-dGTP + H2O = 8-oxo-dGMP + diphosphate + H(+)</text>
        <dbReference type="Rhea" id="RHEA:31575"/>
        <dbReference type="ChEBI" id="CHEBI:15377"/>
        <dbReference type="ChEBI" id="CHEBI:15378"/>
        <dbReference type="ChEBI" id="CHEBI:33019"/>
        <dbReference type="ChEBI" id="CHEBI:63224"/>
        <dbReference type="ChEBI" id="CHEBI:77896"/>
        <dbReference type="EC" id="3.6.1.55"/>
    </reaction>
</comment>
<dbReference type="PANTHER" id="PTHR47707">
    <property type="entry name" value="8-OXO-DGTP DIPHOSPHATASE"/>
    <property type="match status" value="1"/>
</dbReference>
<dbReference type="EMBL" id="MHQB01000026">
    <property type="protein sequence ID" value="OGZ93856.1"/>
    <property type="molecule type" value="Genomic_DNA"/>
</dbReference>
<dbReference type="EC" id="3.6.1.55" evidence="11"/>
<reference evidence="13 14" key="1">
    <citation type="journal article" date="2016" name="Nat. Commun.">
        <title>Thousands of microbial genomes shed light on interconnected biogeochemical processes in an aquifer system.</title>
        <authorList>
            <person name="Anantharaman K."/>
            <person name="Brown C.T."/>
            <person name="Hug L.A."/>
            <person name="Sharon I."/>
            <person name="Castelle C.J."/>
            <person name="Probst A.J."/>
            <person name="Thomas B.C."/>
            <person name="Singh A."/>
            <person name="Wilkins M.J."/>
            <person name="Karaoz U."/>
            <person name="Brodie E.L."/>
            <person name="Williams K.H."/>
            <person name="Hubbard S.S."/>
            <person name="Banfield J.F."/>
        </authorList>
    </citation>
    <scope>NUCLEOTIDE SEQUENCE [LARGE SCALE GENOMIC DNA]</scope>
</reference>